<dbReference type="Proteomes" id="UP001062846">
    <property type="component" value="Chromosome 5"/>
</dbReference>
<evidence type="ECO:0000313" key="2">
    <source>
        <dbReference type="Proteomes" id="UP001062846"/>
    </source>
</evidence>
<accession>A0ACC0NNL8</accession>
<name>A0ACC0NNL8_RHOML</name>
<comment type="caution">
    <text evidence="1">The sequence shown here is derived from an EMBL/GenBank/DDBJ whole genome shotgun (WGS) entry which is preliminary data.</text>
</comment>
<proteinExistence type="predicted"/>
<sequence length="252" mass="28129">MHSSPKDGGDTTSHHPSPPQPPRLTHEQESSIMVAALQNVISGDTAHGFRPLLSSTESAATSSAGDQHGHPLFPIPDPDTCQFCKIKGCLGCNFFAPNSAEENRKGKAVKRVKKNKYRGVRQRPWGKWAAEIQDPRRAARAWLGTFETAEEAARAYDKAAIEFRGPRAKLNFPFPDNTLVNQSQNSESQQQEEERENPREEMEMGKGREREKELWEMEEFGEEDIKEWMMTMEGLDGGDTTSDSGTGNIHSS</sequence>
<reference evidence="1" key="1">
    <citation type="submission" date="2022-02" db="EMBL/GenBank/DDBJ databases">
        <title>Plant Genome Project.</title>
        <authorList>
            <person name="Zhang R.-G."/>
        </authorList>
    </citation>
    <scope>NUCLEOTIDE SEQUENCE</scope>
    <source>
        <strain evidence="1">AT1</strain>
    </source>
</reference>
<gene>
    <name evidence="1" type="ORF">RHMOL_Rhmol05G0102700</name>
</gene>
<protein>
    <submittedName>
        <fullName evidence="1">Uncharacterized protein</fullName>
    </submittedName>
</protein>
<organism evidence="1 2">
    <name type="scientific">Rhododendron molle</name>
    <name type="common">Chinese azalea</name>
    <name type="synonym">Azalea mollis</name>
    <dbReference type="NCBI Taxonomy" id="49168"/>
    <lineage>
        <taxon>Eukaryota</taxon>
        <taxon>Viridiplantae</taxon>
        <taxon>Streptophyta</taxon>
        <taxon>Embryophyta</taxon>
        <taxon>Tracheophyta</taxon>
        <taxon>Spermatophyta</taxon>
        <taxon>Magnoliopsida</taxon>
        <taxon>eudicotyledons</taxon>
        <taxon>Gunneridae</taxon>
        <taxon>Pentapetalae</taxon>
        <taxon>asterids</taxon>
        <taxon>Ericales</taxon>
        <taxon>Ericaceae</taxon>
        <taxon>Ericoideae</taxon>
        <taxon>Rhodoreae</taxon>
        <taxon>Rhododendron</taxon>
    </lineage>
</organism>
<keyword evidence="2" id="KW-1185">Reference proteome</keyword>
<dbReference type="EMBL" id="CM046392">
    <property type="protein sequence ID" value="KAI8554481.1"/>
    <property type="molecule type" value="Genomic_DNA"/>
</dbReference>
<evidence type="ECO:0000313" key="1">
    <source>
        <dbReference type="EMBL" id="KAI8554481.1"/>
    </source>
</evidence>